<feature type="compositionally biased region" description="Basic and acidic residues" evidence="1">
    <location>
        <begin position="659"/>
        <end position="669"/>
    </location>
</feature>
<dbReference type="SUPFAM" id="SSF81901">
    <property type="entry name" value="HCP-like"/>
    <property type="match status" value="1"/>
</dbReference>
<dbReference type="InterPro" id="IPR006597">
    <property type="entry name" value="Sel1-like"/>
</dbReference>
<gene>
    <name evidence="3" type="ORF">GO014_17090</name>
</gene>
<dbReference type="Gene3D" id="1.25.40.10">
    <property type="entry name" value="Tetratricopeptide repeat domain"/>
    <property type="match status" value="1"/>
</dbReference>
<feature type="compositionally biased region" description="Low complexity" evidence="1">
    <location>
        <begin position="539"/>
        <end position="548"/>
    </location>
</feature>
<proteinExistence type="predicted"/>
<dbReference type="SUPFAM" id="SSF47090">
    <property type="entry name" value="PGBD-like"/>
    <property type="match status" value="1"/>
</dbReference>
<evidence type="ECO:0000256" key="1">
    <source>
        <dbReference type="SAM" id="MobiDB-lite"/>
    </source>
</evidence>
<dbReference type="SMART" id="SM00671">
    <property type="entry name" value="SEL1"/>
    <property type="match status" value="4"/>
</dbReference>
<feature type="domain" description="Peptidoglycan binding-like" evidence="2">
    <location>
        <begin position="1136"/>
        <end position="1191"/>
    </location>
</feature>
<protein>
    <recommendedName>
        <fullName evidence="2">Peptidoglycan binding-like domain-containing protein</fullName>
    </recommendedName>
</protein>
<dbReference type="InterPro" id="IPR036365">
    <property type="entry name" value="PGBD-like_sf"/>
</dbReference>
<dbReference type="PANTHER" id="PTHR43628:SF1">
    <property type="entry name" value="CHITIN SYNTHASE REGULATORY FACTOR 2-RELATED"/>
    <property type="match status" value="1"/>
</dbReference>
<reference evidence="3 4" key="1">
    <citation type="submission" date="2019-12" db="EMBL/GenBank/DDBJ databases">
        <title>Devosia maris sp. nov., isolated from the deep seawater.</title>
        <authorList>
            <person name="Liu Y."/>
        </authorList>
    </citation>
    <scope>NUCLEOTIDE SEQUENCE [LARGE SCALE GENOMIC DNA]</scope>
    <source>
        <strain evidence="3 4">L53-10-65</strain>
    </source>
</reference>
<feature type="region of interest" description="Disordered" evidence="1">
    <location>
        <begin position="523"/>
        <end position="771"/>
    </location>
</feature>
<dbReference type="EMBL" id="WQRF01000009">
    <property type="protein sequence ID" value="MVT00742.1"/>
    <property type="molecule type" value="Genomic_DNA"/>
</dbReference>
<dbReference type="InterPro" id="IPR011990">
    <property type="entry name" value="TPR-like_helical_dom_sf"/>
</dbReference>
<name>A0A7X3FU69_9HYPH</name>
<dbReference type="AlphaFoldDB" id="A0A7X3FU69"/>
<feature type="compositionally biased region" description="Low complexity" evidence="1">
    <location>
        <begin position="611"/>
        <end position="624"/>
    </location>
</feature>
<keyword evidence="4" id="KW-1185">Reference proteome</keyword>
<dbReference type="InterPro" id="IPR002477">
    <property type="entry name" value="Peptidoglycan-bd-like"/>
</dbReference>
<feature type="region of interest" description="Disordered" evidence="1">
    <location>
        <begin position="807"/>
        <end position="832"/>
    </location>
</feature>
<feature type="region of interest" description="Disordered" evidence="1">
    <location>
        <begin position="845"/>
        <end position="864"/>
    </location>
</feature>
<evidence type="ECO:0000313" key="3">
    <source>
        <dbReference type="EMBL" id="MVT00742.1"/>
    </source>
</evidence>
<sequence>MPRAHTLSDFADQARDPNAGEWQALRGELVALLDKVESHYGQVEDEQPEPPASALAQRVRNLRNQVTGSETNTRHREALRTVKRAVDRFTDRDMAMAEPDMPDELTAAIAEIRGRQGIAPAPAHVRRASEMPELRELGTLVGGMSQRLERLEGELKTQRSSSSHVREVAGQVEQLTQVVELLAGAVGETGQVKRLEAQIAALGAMIEEGPRNNLSILNARLDDVSTTVGKLAELQAQQMEREIARDQRRNAQADPADVLAPTMRSIEDGVRNVYDRIDAIEQTVSLSSADFEKLTSEMAAFTRAMQTKGDDPDALASRLDAVVARLDGIDAGNAQVDALRAEMTALREALLSGMEPRFARLEDKIELLSDRMVPVDTKAVEDQLKLLMSRMDDAGAQLDALARQQDAGERPDFESLATMVAERTSDAVSRKAPAPVAMFGPDSLKSIEDRITGLIKTAGKTPDYEQLADLVAARATEAMSKAPAAAADNMDALEKRMAALLNTAGKETAERLAKLETVLAGKSDMAPAPATERARAAADPKQQPKAPDNQFEQVLSAPEPDNGKLDSILAGLTGGRGDAMPDNPADDKPLLDKGFGDKSPVRSALSKEASRAAAPAMSAEAPMPRAEPPAFDPSRAERPPRPRSSFAELDADPFAPPARPDDPAAEEARVVASNTSTFVAAARRAQRAKQEEVQPAASSNSIIGRALARVRSRRQAGTAEGAPPVAETTTPAVSVEPQPKAQTERPKRRKKPASEKSVAPVPMADDADQQPGFLTRHRRPLLLAATLVAVSMLTLNLVMQRMGPDATSPAAAAATPAEPAAGSSDSSEDVSSVMPPRVIDLVDTTATGSINPGEPMSFSRDNKIVPTTPLPPTLLADGGRISIAETEAKDDSPVLTGSIGPAAEASEAAVEAFALPPEAIGPLELRQAAANGNAKAQFEVAAILGEGRAVEKDPEASALWYERSAAQGFVPAQYRLGNLYEMGNGVEKDLEQARLWYQRSAEAGNRMAMHNLAALYAGGAMGEQEFELAAEWFAQAAARGMTDSQFNLGMLYARGLGVEQDFEQSYKWFSLAALNGDQDAARAREDIAKSLTAEAVNRIGAEVDAWAIESVDLAANFAPIGTWSDAFDPGEDIGSGEVIAKVQQALGKLGFDVGTADGVVGPKTRDAIRAFERATGMSESGAINPRLLAVLGSQPV</sequence>
<comment type="caution">
    <text evidence="3">The sequence shown here is derived from an EMBL/GenBank/DDBJ whole genome shotgun (WGS) entry which is preliminary data.</text>
</comment>
<dbReference type="Proteomes" id="UP000438106">
    <property type="component" value="Unassembled WGS sequence"/>
</dbReference>
<feature type="compositionally biased region" description="Basic and acidic residues" evidence="1">
    <location>
        <begin position="585"/>
        <end position="600"/>
    </location>
</feature>
<dbReference type="RefSeq" id="WP_157291548.1">
    <property type="nucleotide sequence ID" value="NZ_WQRF01000009.1"/>
</dbReference>
<dbReference type="Gene3D" id="1.10.101.10">
    <property type="entry name" value="PGBD-like superfamily/PGBD"/>
    <property type="match status" value="1"/>
</dbReference>
<accession>A0A7X3FU69</accession>
<dbReference type="Pfam" id="PF01471">
    <property type="entry name" value="PG_binding_1"/>
    <property type="match status" value="1"/>
</dbReference>
<dbReference type="Pfam" id="PF08238">
    <property type="entry name" value="Sel1"/>
    <property type="match status" value="4"/>
</dbReference>
<dbReference type="InterPro" id="IPR052945">
    <property type="entry name" value="Mitotic_Regulator"/>
</dbReference>
<organism evidence="3 4">
    <name type="scientific">Devosia marina</name>
    <dbReference type="NCBI Taxonomy" id="2683198"/>
    <lineage>
        <taxon>Bacteria</taxon>
        <taxon>Pseudomonadati</taxon>
        <taxon>Pseudomonadota</taxon>
        <taxon>Alphaproteobacteria</taxon>
        <taxon>Hyphomicrobiales</taxon>
        <taxon>Devosiaceae</taxon>
        <taxon>Devosia</taxon>
    </lineage>
</organism>
<evidence type="ECO:0000259" key="2">
    <source>
        <dbReference type="Pfam" id="PF01471"/>
    </source>
</evidence>
<evidence type="ECO:0000313" key="4">
    <source>
        <dbReference type="Proteomes" id="UP000438106"/>
    </source>
</evidence>
<dbReference type="InterPro" id="IPR036366">
    <property type="entry name" value="PGBDSf"/>
</dbReference>
<dbReference type="PANTHER" id="PTHR43628">
    <property type="entry name" value="ACTIVATOR OF C KINASE PROTEIN 1-RELATED"/>
    <property type="match status" value="1"/>
</dbReference>